<evidence type="ECO:0000256" key="1">
    <source>
        <dbReference type="ARBA" id="ARBA00011053"/>
    </source>
</evidence>
<dbReference type="AlphaFoldDB" id="A0A832V9U2"/>
<comment type="subunit">
    <text evidence="2 14">Heterodimer of a large subunit and a small subunit.</text>
</comment>
<evidence type="ECO:0000256" key="13">
    <source>
        <dbReference type="ARBA" id="ARBA00049244"/>
    </source>
</evidence>
<feature type="domain" description="DNA polymerase II large subunit DP2 catalytic" evidence="17">
    <location>
        <begin position="763"/>
        <end position="1055"/>
    </location>
</feature>
<keyword evidence="7 14" id="KW-0378">Hydrolase</keyword>
<dbReference type="GO" id="GO:0006261">
    <property type="term" value="P:DNA-templated DNA replication"/>
    <property type="evidence" value="ECO:0007669"/>
    <property type="project" value="UniProtKB-UniRule"/>
</dbReference>
<evidence type="ECO:0000256" key="12">
    <source>
        <dbReference type="ARBA" id="ARBA00025068"/>
    </source>
</evidence>
<dbReference type="InterPro" id="IPR004475">
    <property type="entry name" value="PolC_DP2"/>
</dbReference>
<dbReference type="InterPro" id="IPR056171">
    <property type="entry name" value="PolC_DP2_central_dom"/>
</dbReference>
<evidence type="ECO:0000256" key="10">
    <source>
        <dbReference type="ARBA" id="ARBA00023125"/>
    </source>
</evidence>
<keyword evidence="8 14" id="KW-0269">Exonuclease</keyword>
<evidence type="ECO:0000256" key="11">
    <source>
        <dbReference type="ARBA" id="ARBA00023268"/>
    </source>
</evidence>
<accession>A0A832V9U2</accession>
<comment type="function">
    <text evidence="12 14">Possesses two activities: a DNA synthesis (polymerase) and an exonucleolytic activity that degrades single-stranded DNA in the 3'- to 5'-direction. Has a template-primer preference which is characteristic of a replicative DNA polymerase.</text>
</comment>
<dbReference type="InterPro" id="IPR016033">
    <property type="entry name" value="PolC_DP2_N"/>
</dbReference>
<evidence type="ECO:0000313" key="19">
    <source>
        <dbReference type="Proteomes" id="UP000646946"/>
    </source>
</evidence>
<reference evidence="18 19" key="1">
    <citation type="journal article" name="Nat. Commun.">
        <title>Undinarchaeota illuminate DPANN phylogeny and the impact of gene transfer on archaeal evolution.</title>
        <authorList>
            <person name="Dombrowski N."/>
            <person name="Williams T.A."/>
            <person name="Sun J."/>
            <person name="Woodcroft B.J."/>
            <person name="Lee J.H."/>
            <person name="Minh B.Q."/>
            <person name="Rinke C."/>
            <person name="Spang A."/>
        </authorList>
    </citation>
    <scope>NUCLEOTIDE SEQUENCE [LARGE SCALE GENOMIC DNA]</scope>
    <source>
        <strain evidence="18">MAG_bin1129</strain>
    </source>
</reference>
<dbReference type="GO" id="GO:0008310">
    <property type="term" value="F:single-stranded DNA 3'-5' DNA exonuclease activity"/>
    <property type="evidence" value="ECO:0007669"/>
    <property type="project" value="UniProtKB-EC"/>
</dbReference>
<evidence type="ECO:0000259" key="17">
    <source>
        <dbReference type="Pfam" id="PF24846"/>
    </source>
</evidence>
<dbReference type="Pfam" id="PF24844">
    <property type="entry name" value="PolC_DP2_central"/>
    <property type="match status" value="1"/>
</dbReference>
<evidence type="ECO:0000256" key="3">
    <source>
        <dbReference type="ARBA" id="ARBA00022679"/>
    </source>
</evidence>
<evidence type="ECO:0000259" key="15">
    <source>
        <dbReference type="Pfam" id="PF03833"/>
    </source>
</evidence>
<comment type="caution">
    <text evidence="18">The sequence shown here is derived from an EMBL/GenBank/DDBJ whole genome shotgun (WGS) entry which is preliminary data.</text>
</comment>
<dbReference type="Pfam" id="PF24846">
    <property type="entry name" value="PolC_DP2_cat"/>
    <property type="match status" value="1"/>
</dbReference>
<comment type="catalytic activity">
    <reaction evidence="13 14">
        <text>DNA(n) + a 2'-deoxyribonucleoside 5'-triphosphate = DNA(n+1) + diphosphate</text>
        <dbReference type="Rhea" id="RHEA:22508"/>
        <dbReference type="Rhea" id="RHEA-COMP:17339"/>
        <dbReference type="Rhea" id="RHEA-COMP:17340"/>
        <dbReference type="ChEBI" id="CHEBI:33019"/>
        <dbReference type="ChEBI" id="CHEBI:61560"/>
        <dbReference type="ChEBI" id="CHEBI:173112"/>
        <dbReference type="EC" id="2.7.7.7"/>
    </reaction>
</comment>
<dbReference type="PIRSF" id="PIRSF016275">
    <property type="entry name" value="PolC_DP2"/>
    <property type="match status" value="1"/>
</dbReference>
<dbReference type="GO" id="GO:0003887">
    <property type="term" value="F:DNA-directed DNA polymerase activity"/>
    <property type="evidence" value="ECO:0007669"/>
    <property type="project" value="UniProtKB-UniRule"/>
</dbReference>
<dbReference type="PANTHER" id="PTHR42210">
    <property type="entry name" value="DNA POLYMERASE II LARGE SUBUNIT"/>
    <property type="match status" value="1"/>
</dbReference>
<evidence type="ECO:0000256" key="4">
    <source>
        <dbReference type="ARBA" id="ARBA00022695"/>
    </source>
</evidence>
<keyword evidence="9 14" id="KW-0239">DNA-directed DNA polymerase</keyword>
<proteinExistence type="inferred from homology"/>
<evidence type="ECO:0000256" key="2">
    <source>
        <dbReference type="ARBA" id="ARBA00011315"/>
    </source>
</evidence>
<dbReference type="NCBIfam" id="TIGR00354">
    <property type="entry name" value="polC"/>
    <property type="match status" value="1"/>
</dbReference>
<evidence type="ECO:0000256" key="9">
    <source>
        <dbReference type="ARBA" id="ARBA00022932"/>
    </source>
</evidence>
<dbReference type="NCBIfam" id="NF003103">
    <property type="entry name" value="PRK04023.1"/>
    <property type="match status" value="1"/>
</dbReference>
<dbReference type="InterPro" id="IPR056172">
    <property type="entry name" value="PolC_DP2_cat_dom"/>
</dbReference>
<keyword evidence="10 14" id="KW-0238">DNA-binding</keyword>
<gene>
    <name evidence="14" type="primary">polC</name>
    <name evidence="18" type="ORF">H1016_01665</name>
</gene>
<evidence type="ECO:0000256" key="7">
    <source>
        <dbReference type="ARBA" id="ARBA00022801"/>
    </source>
</evidence>
<dbReference type="EC" id="2.7.7.7" evidence="14"/>
<feature type="domain" description="DNA polymerase II large subunit DP2 central" evidence="16">
    <location>
        <begin position="338"/>
        <end position="729"/>
    </location>
</feature>
<evidence type="ECO:0000256" key="5">
    <source>
        <dbReference type="ARBA" id="ARBA00022705"/>
    </source>
</evidence>
<evidence type="ECO:0000313" key="18">
    <source>
        <dbReference type="EMBL" id="HIK00226.1"/>
    </source>
</evidence>
<keyword evidence="6 14" id="KW-0540">Nuclease</keyword>
<evidence type="ECO:0000256" key="8">
    <source>
        <dbReference type="ARBA" id="ARBA00022839"/>
    </source>
</evidence>
<keyword evidence="5 14" id="KW-0235">DNA replication</keyword>
<protein>
    <recommendedName>
        <fullName evidence="14">DNA polymerase II large subunit</fullName>
        <shortName evidence="14">Pol II</shortName>
        <ecNumber evidence="14">2.7.7.7</ecNumber>
    </recommendedName>
    <alternativeName>
        <fullName evidence="14">Exodeoxyribonuclease large subunit</fullName>
        <ecNumber evidence="14">3.1.11.1</ecNumber>
    </alternativeName>
</protein>
<evidence type="ECO:0000256" key="14">
    <source>
        <dbReference type="HAMAP-Rule" id="MF_00324"/>
    </source>
</evidence>
<dbReference type="EC" id="3.1.11.1" evidence="14"/>
<dbReference type="HAMAP" id="MF_00324">
    <property type="entry name" value="DNApol_II_L_arch"/>
    <property type="match status" value="1"/>
</dbReference>
<organism evidence="18 19">
    <name type="scientific">Candidatus Naiadarchaeum limnaeum</name>
    <dbReference type="NCBI Taxonomy" id="2756139"/>
    <lineage>
        <taxon>Archaea</taxon>
        <taxon>Candidatus Undinarchaeota</taxon>
        <taxon>Candidatus Undinarchaeia</taxon>
        <taxon>Candidatus Naiadarchaeales</taxon>
        <taxon>Candidatus Naiadarchaeaceae</taxon>
        <taxon>Candidatus Naiadarchaeum</taxon>
    </lineage>
</organism>
<name>A0A832V9U2_9ARCH</name>
<keyword evidence="4 14" id="KW-0548">Nucleotidyltransferase</keyword>
<sequence>MNTREYQEQIEKRVFQEFEIAKQARSRGFDYALVPEIYIAKDIADKVEGLIELKGIADIIRQLQKQYKTDEEVAFKLADYIISKNLSETSDRETASELAIRAGLAYLTQGAVSAPIEGIAKVRIKKNPDGTEYLSVYYSGPIRAAGGTAEALSIIVADYVRKSLGLGKYKPTLQEIGRYGEEILWYKRNVHLQYMPTQEEIETIVRNVPVCIDGEPTEEFEVITYRDLGRVETNRVRGGMCLVVAEGIAQKAPKLVKKLKPLEEKYGLDWRWLEGLLVKRVAKEVPYAHERLEAIIESAPTEEYPWLQEIEIEDVSALGKFVDVTKEAGEFIDEITEEPASEIEGSDKYMQEIPAGRPVFSHPSRRGGFNLRYGRTRATGYSAVAVNPATMYVLGEFIAIGTQLRLELPGKAGIVTPCETINGPTVVLDDGEVLQINTVEEAEKHRKTIKKILNLGDILISAGDFIENNHKLLPSTYCEEWWAQEVKKAASERKIKDARIAEYTEKPYPAPSFEKAVEISRTYNIPMHPKYTFFWHDITKSQLERLVNYLSEKNFSEKNELTYSKDLKEILEALCVFHGVNGKKVILSPNNTKALLYSLSLNERGAEKILSIIKEKNSSKDVVEILNKIAPFKIKKRTPTYIGARMGRPEKAKPRKMVPPPNVLFPTGITKGRIRDLIKAATAVVTQKTEIAIFKCDNCNSKTIFPYCQNCSSRTKLINFCPNCRRETTKDKCPSCGIETKSFDRREINLKELVDRAFKNINEKKLNKLVGVIGMTSKYKIPEPIEKGILRAKNHVCVFKDGTVRFDATNAPLSHFKPIEIGVSVEKLKVLGYSSDIDGKKLTDENQILELKPQDILISDYGDESGTSYLVSATKFIDDLLEKFYKYPRFYNVKRKEELLGHLVVALAPHTSTGIIGRIIGFTKAKVCFANPAFHDAKRRDCDGDEDSVMLLLDAFLNFSKSFIPDKRGGRMDAPLVITTTLNPLEIDREVYDVDIVSQYPLEFYELTEQKSDPAKVQIKTFGDIVNTSDPFNGWLYTHDVIDINNAPLSNIYTEGEMLDKLKKQLDLAEKIRAVDASDVAARIINTHFIPDIKGNLRTFSRQKIRCTKCNSKCRRPPLSGVCTKCGGNLTLTVHPGTIKKYLNISKEMVEKYKTSDYLKQQIELLDKSITSIFGKEKQQKLVKW</sequence>
<comment type="catalytic activity">
    <reaction evidence="14">
        <text>Exonucleolytic cleavage in the 3'- to 5'-direction to yield nucleoside 5'-phosphates.</text>
        <dbReference type="EC" id="3.1.11.1"/>
    </reaction>
</comment>
<comment type="similarity">
    <text evidence="1 14">Belongs to the archaeal DNA polymerase II family.</text>
</comment>
<dbReference type="Proteomes" id="UP000646946">
    <property type="component" value="Unassembled WGS sequence"/>
</dbReference>
<keyword evidence="11 14" id="KW-0511">Multifunctional enzyme</keyword>
<dbReference type="EMBL" id="DVAB01000016">
    <property type="protein sequence ID" value="HIK00226.1"/>
    <property type="molecule type" value="Genomic_DNA"/>
</dbReference>
<dbReference type="PANTHER" id="PTHR42210:SF1">
    <property type="entry name" value="DNA POLYMERASE II LARGE SUBUNIT"/>
    <property type="match status" value="1"/>
</dbReference>
<evidence type="ECO:0000256" key="6">
    <source>
        <dbReference type="ARBA" id="ARBA00022722"/>
    </source>
</evidence>
<dbReference type="GO" id="GO:0006308">
    <property type="term" value="P:DNA catabolic process"/>
    <property type="evidence" value="ECO:0007669"/>
    <property type="project" value="UniProtKB-UniRule"/>
</dbReference>
<evidence type="ECO:0000259" key="16">
    <source>
        <dbReference type="Pfam" id="PF24844"/>
    </source>
</evidence>
<dbReference type="Pfam" id="PF03833">
    <property type="entry name" value="PolC_DP2_N"/>
    <property type="match status" value="1"/>
</dbReference>
<feature type="domain" description="DNA polymerase II large subunit DP2 N-terminal" evidence="15">
    <location>
        <begin position="5"/>
        <end position="276"/>
    </location>
</feature>
<keyword evidence="3 14" id="KW-0808">Transferase</keyword>
<dbReference type="GO" id="GO:0003677">
    <property type="term" value="F:DNA binding"/>
    <property type="evidence" value="ECO:0007669"/>
    <property type="project" value="UniProtKB-UniRule"/>
</dbReference>
<keyword evidence="19" id="KW-1185">Reference proteome</keyword>